<proteinExistence type="predicted"/>
<reference evidence="2 3" key="1">
    <citation type="submission" date="2021-12" db="EMBL/GenBank/DDBJ databases">
        <title>Discovery of the Pendulisporaceae a myxobacterial family with distinct sporulation behavior and unique specialized metabolism.</title>
        <authorList>
            <person name="Garcia R."/>
            <person name="Popoff A."/>
            <person name="Bader C.D."/>
            <person name="Loehr J."/>
            <person name="Walesch S."/>
            <person name="Walt C."/>
            <person name="Boldt J."/>
            <person name="Bunk B."/>
            <person name="Haeckl F.J.F.P.J."/>
            <person name="Gunesch A.P."/>
            <person name="Birkelbach J."/>
            <person name="Nuebel U."/>
            <person name="Pietschmann T."/>
            <person name="Bach T."/>
            <person name="Mueller R."/>
        </authorList>
    </citation>
    <scope>NUCLEOTIDE SEQUENCE [LARGE SCALE GENOMIC DNA]</scope>
    <source>
        <strain evidence="2 3">MSr12523</strain>
    </source>
</reference>
<keyword evidence="3" id="KW-1185">Reference proteome</keyword>
<evidence type="ECO:0000256" key="1">
    <source>
        <dbReference type="SAM" id="MobiDB-lite"/>
    </source>
</evidence>
<dbReference type="InterPro" id="IPR036779">
    <property type="entry name" value="LysM_dom_sf"/>
</dbReference>
<dbReference type="RefSeq" id="WP_394849743.1">
    <property type="nucleotide sequence ID" value="NZ_CP089982.1"/>
</dbReference>
<evidence type="ECO:0000313" key="2">
    <source>
        <dbReference type="EMBL" id="WXA99111.1"/>
    </source>
</evidence>
<dbReference type="Gene3D" id="3.10.350.10">
    <property type="entry name" value="LysM domain"/>
    <property type="match status" value="1"/>
</dbReference>
<organism evidence="2 3">
    <name type="scientific">Pendulispora brunnea</name>
    <dbReference type="NCBI Taxonomy" id="2905690"/>
    <lineage>
        <taxon>Bacteria</taxon>
        <taxon>Pseudomonadati</taxon>
        <taxon>Myxococcota</taxon>
        <taxon>Myxococcia</taxon>
        <taxon>Myxococcales</taxon>
        <taxon>Sorangiineae</taxon>
        <taxon>Pendulisporaceae</taxon>
        <taxon>Pendulispora</taxon>
    </lineage>
</organism>
<dbReference type="Proteomes" id="UP001379533">
    <property type="component" value="Chromosome"/>
</dbReference>
<evidence type="ECO:0000313" key="3">
    <source>
        <dbReference type="Proteomes" id="UP001379533"/>
    </source>
</evidence>
<feature type="region of interest" description="Disordered" evidence="1">
    <location>
        <begin position="482"/>
        <end position="508"/>
    </location>
</feature>
<gene>
    <name evidence="2" type="ORF">LZC95_20100</name>
</gene>
<protein>
    <submittedName>
        <fullName evidence="2">LysM peptidoglycan-binding domain-containing protein</fullName>
    </submittedName>
</protein>
<sequence length="508" mass="56620">MFFSRVGFLDGPWEFYRLPGGEDYRITPASISASFSPESSPFEGERRMAAITFWCFNESVAPDPSVVDGLLEIHQWVKPNARRVRARDVLREWRHRDYLHEVARDLRCAVKTGLLRVELIPRYGIAFSRDKTPSERPPEQAKGEASDWVAFRLVDQDGEPVARRRFVLTGADKDERQGVLTSAGRERFERMAPGECKLVFGDFDVSDFSEPRALAGKQAEDTELVKSEGAAEIHVVKSEDTPWSISGKYGFENFETIWNAAENKGLRERRANAQGLAAGDELAIPEKKPKTLTLATAKETSFTVYLAKRQVRLWLLDHEGQRVPVGTPYRFTAGTVVRDGKTVDAPDGKGGSILIEERVPAHLERAFVEWGTRQPSEKSSAADPKDQWLKRGIEALAADSPSPFILGSTDSKSATGFPYAGYVNLQILDGSVVLDAAVEGRLRNRALFLGDTRISLALFAREYGIASGTEEEELRKTLRNVHRDGEPSRIDTSGYGDWVPPDSEEMPA</sequence>
<name>A0ABZ2KS05_9BACT</name>
<accession>A0ABZ2KS05</accession>
<dbReference type="EMBL" id="CP089982">
    <property type="protein sequence ID" value="WXA99111.1"/>
    <property type="molecule type" value="Genomic_DNA"/>
</dbReference>